<accession>A0A1W9HXR1</accession>
<dbReference type="EMBL" id="LWDL01000016">
    <property type="protein sequence ID" value="OQW51984.1"/>
    <property type="molecule type" value="Genomic_DNA"/>
</dbReference>
<evidence type="ECO:0000313" key="2">
    <source>
        <dbReference type="Proteomes" id="UP000192872"/>
    </source>
</evidence>
<comment type="caution">
    <text evidence="1">The sequence shown here is derived from an EMBL/GenBank/DDBJ whole genome shotgun (WGS) entry which is preliminary data.</text>
</comment>
<dbReference type="Gene3D" id="3.90.280.10">
    <property type="entry name" value="PEBP-like"/>
    <property type="match status" value="1"/>
</dbReference>
<dbReference type="InterPro" id="IPR036610">
    <property type="entry name" value="PEBP-like_sf"/>
</dbReference>
<evidence type="ECO:0008006" key="3">
    <source>
        <dbReference type="Google" id="ProtNLM"/>
    </source>
</evidence>
<organism evidence="1 2">
    <name type="scientific">Candidatus Raskinella chloraquaticus</name>
    <dbReference type="NCBI Taxonomy" id="1951219"/>
    <lineage>
        <taxon>Bacteria</taxon>
        <taxon>Pseudomonadati</taxon>
        <taxon>Pseudomonadota</taxon>
        <taxon>Alphaproteobacteria</taxon>
        <taxon>Hyphomicrobiales</taxon>
        <taxon>Phreatobacteraceae</taxon>
        <taxon>Candidatus Raskinella</taxon>
    </lineage>
</organism>
<proteinExistence type="predicted"/>
<dbReference type="Proteomes" id="UP000192872">
    <property type="component" value="Unassembled WGS sequence"/>
</dbReference>
<gene>
    <name evidence="1" type="ORF">A4S15_09080</name>
</gene>
<dbReference type="SUPFAM" id="SSF49777">
    <property type="entry name" value="PEBP-like"/>
    <property type="match status" value="1"/>
</dbReference>
<dbReference type="STRING" id="1827387.A4S15_09080"/>
<protein>
    <recommendedName>
        <fullName evidence="3">Phospholipid-binding protein</fullName>
    </recommendedName>
</protein>
<sequence length="112" mass="11948">MLLAASLPAHAMTASVRWCSGSPEFKISGAPKGASMLNLQMSDLDYPSYNHAGGVLPFATLVKCGALSSSPYRGPSPPAGQVHTYRWTIEALDASGKVLEKVVVDKKFPEQR</sequence>
<dbReference type="AlphaFoldDB" id="A0A1W9HXR1"/>
<reference evidence="1 2" key="1">
    <citation type="journal article" date="2017" name="Water Res.">
        <title>Comammox in drinking water systems.</title>
        <authorList>
            <person name="Wang Y."/>
            <person name="Ma L."/>
            <person name="Mao Y."/>
            <person name="Jiang X."/>
            <person name="Xia Y."/>
            <person name="Yu K."/>
            <person name="Li B."/>
            <person name="Zhang T."/>
        </authorList>
    </citation>
    <scope>NUCLEOTIDE SEQUENCE [LARGE SCALE GENOMIC DNA]</scope>
    <source>
        <strain evidence="1">SG_bin8</strain>
    </source>
</reference>
<dbReference type="Pfam" id="PF01161">
    <property type="entry name" value="PBP"/>
    <property type="match status" value="1"/>
</dbReference>
<dbReference type="InterPro" id="IPR008914">
    <property type="entry name" value="PEBP"/>
</dbReference>
<name>A0A1W9HXR1_9HYPH</name>
<evidence type="ECO:0000313" key="1">
    <source>
        <dbReference type="EMBL" id="OQW51984.1"/>
    </source>
</evidence>